<evidence type="ECO:0000256" key="2">
    <source>
        <dbReference type="SAM" id="MobiDB-lite"/>
    </source>
</evidence>
<protein>
    <submittedName>
        <fullName evidence="3">Uncharacterized protein</fullName>
    </submittedName>
</protein>
<keyword evidence="1" id="KW-0175">Coiled coil</keyword>
<feature type="compositionally biased region" description="Low complexity" evidence="2">
    <location>
        <begin position="42"/>
        <end position="62"/>
    </location>
</feature>
<evidence type="ECO:0000256" key="1">
    <source>
        <dbReference type="SAM" id="Coils"/>
    </source>
</evidence>
<sequence length="445" mass="49288">MTKVQGQRKAPRKPSEPTTSKVSKPTKKAAPPKPKPSEIKTKGSVKSSKQNSSSSSTFSNDNLAQAKNVRFSTSVASTPIPPSPQTLQKKQLGQYRSPVSYVPRLTRNQAKSQSQVISKTRTPTTVDAKEVEIENLRALNAQLLRRLKSLEEDLKNTKESYELLSASQQPTLLPSPSITPEPDPVIPTPTYVTNPIPGPSYVEDPITTRPRLLVCGDSMVRGFSDILQHLLPRYLVQCLTYPGAGLSTVLNAIPSQTADFTKRDIVFLLAGSNDIPNLSPKILETELQRLSGLCASTNVVFSSIPFMFNLEKHNTNVFATNLQILKLSSVYNFFYFECNFYLSRKMFTSHGLHLNLAGKQAYCEKLSSALSVVHLSQRSFLLPILVDPEPNMNNSSDEQLILDISCPYDPLLEVTNPDESRGNTVLENIDDSSFFLTNLQVFPNL</sequence>
<dbReference type="SUPFAM" id="SSF52266">
    <property type="entry name" value="SGNH hydrolase"/>
    <property type="match status" value="1"/>
</dbReference>
<dbReference type="EMBL" id="HBUF01267924">
    <property type="protein sequence ID" value="CAG6684544.1"/>
    <property type="molecule type" value="Transcribed_RNA"/>
</dbReference>
<evidence type="ECO:0000313" key="3">
    <source>
        <dbReference type="EMBL" id="CAG6684544.1"/>
    </source>
</evidence>
<proteinExistence type="predicted"/>
<accession>A0A8D8X7D1</accession>
<name>A0A8D8X7D1_9HEMI</name>
<feature type="region of interest" description="Disordered" evidence="2">
    <location>
        <begin position="1"/>
        <end position="121"/>
    </location>
</feature>
<feature type="coiled-coil region" evidence="1">
    <location>
        <begin position="126"/>
        <end position="167"/>
    </location>
</feature>
<organism evidence="3">
    <name type="scientific">Cacopsylla melanoneura</name>
    <dbReference type="NCBI Taxonomy" id="428564"/>
    <lineage>
        <taxon>Eukaryota</taxon>
        <taxon>Metazoa</taxon>
        <taxon>Ecdysozoa</taxon>
        <taxon>Arthropoda</taxon>
        <taxon>Hexapoda</taxon>
        <taxon>Insecta</taxon>
        <taxon>Pterygota</taxon>
        <taxon>Neoptera</taxon>
        <taxon>Paraneoptera</taxon>
        <taxon>Hemiptera</taxon>
        <taxon>Sternorrhyncha</taxon>
        <taxon>Psylloidea</taxon>
        <taxon>Psyllidae</taxon>
        <taxon>Psyllinae</taxon>
        <taxon>Cacopsylla</taxon>
    </lineage>
</organism>
<dbReference type="AlphaFoldDB" id="A0A8D8X7D1"/>
<feature type="compositionally biased region" description="Polar residues" evidence="2">
    <location>
        <begin position="106"/>
        <end position="121"/>
    </location>
</feature>
<dbReference type="InterPro" id="IPR036514">
    <property type="entry name" value="SGNH_hydro_sf"/>
</dbReference>
<dbReference type="EMBL" id="HBUF01267925">
    <property type="protein sequence ID" value="CAG6684546.1"/>
    <property type="molecule type" value="Transcribed_RNA"/>
</dbReference>
<dbReference type="Gene3D" id="3.40.50.1110">
    <property type="entry name" value="SGNH hydrolase"/>
    <property type="match status" value="1"/>
</dbReference>
<reference evidence="3" key="1">
    <citation type="submission" date="2021-05" db="EMBL/GenBank/DDBJ databases">
        <authorList>
            <person name="Alioto T."/>
            <person name="Alioto T."/>
            <person name="Gomez Garrido J."/>
        </authorList>
    </citation>
    <scope>NUCLEOTIDE SEQUENCE</scope>
</reference>